<dbReference type="EMBL" id="OU900104">
    <property type="protein sequence ID" value="CAG9856013.1"/>
    <property type="molecule type" value="Genomic_DNA"/>
</dbReference>
<protein>
    <submittedName>
        <fullName evidence="3">Uncharacterized protein</fullName>
    </submittedName>
</protein>
<dbReference type="AlphaFoldDB" id="A0A9N9TL91"/>
<feature type="compositionally biased region" description="Low complexity" evidence="1">
    <location>
        <begin position="72"/>
        <end position="81"/>
    </location>
</feature>
<gene>
    <name evidence="3" type="ORF">PHYEVI_LOCUS2443</name>
</gene>
<proteinExistence type="predicted"/>
<keyword evidence="4" id="KW-1185">Reference proteome</keyword>
<feature type="compositionally biased region" description="Basic residues" evidence="1">
    <location>
        <begin position="45"/>
        <end position="67"/>
    </location>
</feature>
<sequence length="290" mass="33841">MARFSCLLIKFFVLFWLVCAAVCASQRTHHKRDIHRIILQERSPRGHKKHGVYGHAHSKKKGHKSKIRNNSDESNSSSYEDSVSEETSFELIPQRHKTQKKQSHRKPKKIHQRHPTNLDIEETRLHSYREELLPFSNSDWVPLQIPPEHHQIHHREKDRRSKRKPKKHSHNKSKPYRLESTTYIPLTFDSSTLYPPIDVLSSFASLNKNIMQTNPSILSTFEHTTAKDSGGKMSNHKSGYDVTEHQPSDLSELILVPDKTDYEMNFGSTGKYEFKDSKNRGGFYRGRTKY</sequence>
<organism evidence="3 4">
    <name type="scientific">Phyllotreta striolata</name>
    <name type="common">Striped flea beetle</name>
    <name type="synonym">Crioceris striolata</name>
    <dbReference type="NCBI Taxonomy" id="444603"/>
    <lineage>
        <taxon>Eukaryota</taxon>
        <taxon>Metazoa</taxon>
        <taxon>Ecdysozoa</taxon>
        <taxon>Arthropoda</taxon>
        <taxon>Hexapoda</taxon>
        <taxon>Insecta</taxon>
        <taxon>Pterygota</taxon>
        <taxon>Neoptera</taxon>
        <taxon>Endopterygota</taxon>
        <taxon>Coleoptera</taxon>
        <taxon>Polyphaga</taxon>
        <taxon>Cucujiformia</taxon>
        <taxon>Chrysomeloidea</taxon>
        <taxon>Chrysomelidae</taxon>
        <taxon>Galerucinae</taxon>
        <taxon>Alticini</taxon>
        <taxon>Phyllotreta</taxon>
    </lineage>
</organism>
<evidence type="ECO:0000256" key="1">
    <source>
        <dbReference type="SAM" id="MobiDB-lite"/>
    </source>
</evidence>
<feature type="signal peptide" evidence="2">
    <location>
        <begin position="1"/>
        <end position="20"/>
    </location>
</feature>
<evidence type="ECO:0000313" key="3">
    <source>
        <dbReference type="EMBL" id="CAG9856013.1"/>
    </source>
</evidence>
<name>A0A9N9TL91_PHYSR</name>
<accession>A0A9N9TL91</accession>
<evidence type="ECO:0000313" key="4">
    <source>
        <dbReference type="Proteomes" id="UP001153712"/>
    </source>
</evidence>
<dbReference type="Proteomes" id="UP001153712">
    <property type="component" value="Chromosome 11"/>
</dbReference>
<feature type="compositionally biased region" description="Basic residues" evidence="1">
    <location>
        <begin position="94"/>
        <end position="114"/>
    </location>
</feature>
<keyword evidence="2" id="KW-0732">Signal</keyword>
<feature type="region of interest" description="Disordered" evidence="1">
    <location>
        <begin position="38"/>
        <end position="121"/>
    </location>
</feature>
<feature type="region of interest" description="Disordered" evidence="1">
    <location>
        <begin position="146"/>
        <end position="176"/>
    </location>
</feature>
<feature type="chain" id="PRO_5040118391" evidence="2">
    <location>
        <begin position="21"/>
        <end position="290"/>
    </location>
</feature>
<reference evidence="3" key="1">
    <citation type="submission" date="2022-01" db="EMBL/GenBank/DDBJ databases">
        <authorList>
            <person name="King R."/>
        </authorList>
    </citation>
    <scope>NUCLEOTIDE SEQUENCE</scope>
</reference>
<evidence type="ECO:0000256" key="2">
    <source>
        <dbReference type="SAM" id="SignalP"/>
    </source>
</evidence>
<feature type="compositionally biased region" description="Basic residues" evidence="1">
    <location>
        <begin position="151"/>
        <end position="175"/>
    </location>
</feature>
<dbReference type="OrthoDB" id="6747438at2759"/>